<dbReference type="GO" id="GO:0016798">
    <property type="term" value="F:hydrolase activity, acting on glycosyl bonds"/>
    <property type="evidence" value="ECO:0007669"/>
    <property type="project" value="UniProtKB-KW"/>
</dbReference>
<keyword evidence="3" id="KW-1185">Reference proteome</keyword>
<dbReference type="EC" id="3.2.1.-" evidence="2"/>
<protein>
    <submittedName>
        <fullName evidence="2">ALPHA-MANNOSIDASE domain protein</fullName>
        <ecNumber evidence="2">3.2.1.-</ecNumber>
    </submittedName>
</protein>
<feature type="compositionally biased region" description="Polar residues" evidence="1">
    <location>
        <begin position="107"/>
        <end position="121"/>
    </location>
</feature>
<keyword evidence="2" id="KW-0326">Glycosidase</keyword>
<accession>A0ABN0R5U8</accession>
<evidence type="ECO:0000313" key="3">
    <source>
        <dbReference type="Proteomes" id="UP000020681"/>
    </source>
</evidence>
<comment type="caution">
    <text evidence="2">The sequence shown here is derived from an EMBL/GenBank/DDBJ whole genome shotgun (WGS) entry which is preliminary data.</text>
</comment>
<gene>
    <name evidence="2" type="ORF">I551_1211</name>
</gene>
<evidence type="ECO:0000313" key="2">
    <source>
        <dbReference type="EMBL" id="EUA92334.1"/>
    </source>
</evidence>
<dbReference type="EMBL" id="JAOL01000078">
    <property type="protein sequence ID" value="EUA92334.1"/>
    <property type="molecule type" value="Genomic_DNA"/>
</dbReference>
<feature type="region of interest" description="Disordered" evidence="1">
    <location>
        <begin position="100"/>
        <end position="145"/>
    </location>
</feature>
<dbReference type="Proteomes" id="UP000020681">
    <property type="component" value="Unassembled WGS sequence"/>
</dbReference>
<proteinExistence type="predicted"/>
<evidence type="ECO:0000256" key="1">
    <source>
        <dbReference type="SAM" id="MobiDB-lite"/>
    </source>
</evidence>
<organism evidence="2 3">
    <name type="scientific">Mycobacterium ulcerans str. Harvey</name>
    <dbReference type="NCBI Taxonomy" id="1299332"/>
    <lineage>
        <taxon>Bacteria</taxon>
        <taxon>Bacillati</taxon>
        <taxon>Actinomycetota</taxon>
        <taxon>Actinomycetes</taxon>
        <taxon>Mycobacteriales</taxon>
        <taxon>Mycobacteriaceae</taxon>
        <taxon>Mycobacterium</taxon>
        <taxon>Mycobacterium ulcerans group</taxon>
    </lineage>
</organism>
<sequence>MPGADLRAPRALPVLVIDGRDDTDLAAAIAALVDDLADAEISVRQQAPADMEPFEARTIALFNRGMPSFAVDSEGTLHTALMRSCTGWPSRVWIDEPAAPRPTAPTSSCNTGPTISTTPWSAPTAIGGAPTSRPAALSSPNHCWP</sequence>
<name>A0ABN0R5U8_MYCUL</name>
<reference evidence="2 3" key="1">
    <citation type="submission" date="2014-01" db="EMBL/GenBank/DDBJ databases">
        <authorList>
            <person name="Dobos K."/>
            <person name="Lenaerts A."/>
            <person name="Ordway D."/>
            <person name="DeGroote M.A."/>
            <person name="Parker T."/>
            <person name="Sizemore C."/>
            <person name="Tallon L.J."/>
            <person name="Sadzewicz L.K."/>
            <person name="Sengamalay N."/>
            <person name="Fraser C.M."/>
            <person name="Hine E."/>
            <person name="Shefchek K.A."/>
            <person name="Das S.P."/>
            <person name="Tettelin H."/>
        </authorList>
    </citation>
    <scope>NUCLEOTIDE SEQUENCE [LARGE SCALE GENOMIC DNA]</scope>
    <source>
        <strain evidence="2 3">Harvey</strain>
    </source>
</reference>
<keyword evidence="2" id="KW-0378">Hydrolase</keyword>